<comment type="caution">
    <text evidence="2">The sequence shown here is derived from an EMBL/GenBank/DDBJ whole genome shotgun (WGS) entry which is preliminary data.</text>
</comment>
<reference evidence="2 3" key="1">
    <citation type="submission" date="2024-03" db="EMBL/GenBank/DDBJ databases">
        <title>Aureococcus anophagefferens CCMP1851 and Kratosvirus quantuckense: Draft genome of a second virus-susceptible host strain in the model system.</title>
        <authorList>
            <person name="Chase E."/>
            <person name="Truchon A.R."/>
            <person name="Schepens W."/>
            <person name="Wilhelm S.W."/>
        </authorList>
    </citation>
    <scope>NUCLEOTIDE SEQUENCE [LARGE SCALE GENOMIC DNA]</scope>
    <source>
        <strain evidence="2 3">CCMP1851</strain>
    </source>
</reference>
<dbReference type="InterPro" id="IPR011990">
    <property type="entry name" value="TPR-like_helical_dom_sf"/>
</dbReference>
<feature type="region of interest" description="Disordered" evidence="1">
    <location>
        <begin position="276"/>
        <end position="323"/>
    </location>
</feature>
<organism evidence="2 3">
    <name type="scientific">Aureococcus anophagefferens</name>
    <name type="common">Harmful bloom alga</name>
    <dbReference type="NCBI Taxonomy" id="44056"/>
    <lineage>
        <taxon>Eukaryota</taxon>
        <taxon>Sar</taxon>
        <taxon>Stramenopiles</taxon>
        <taxon>Ochrophyta</taxon>
        <taxon>Pelagophyceae</taxon>
        <taxon>Pelagomonadales</taxon>
        <taxon>Pelagomonadaceae</taxon>
        <taxon>Aureococcus</taxon>
    </lineage>
</organism>
<evidence type="ECO:0008006" key="4">
    <source>
        <dbReference type="Google" id="ProtNLM"/>
    </source>
</evidence>
<name>A0ABR1FMP8_AURAN</name>
<keyword evidence="3" id="KW-1185">Reference proteome</keyword>
<sequence>MVNASSSAPRALDASRPAAAPPAATLDQLVAIHGRSYVDHLRSPDELLAEAQLRHAKPSPGEPHGPAFAEQTYAVLDAERGDAAGRDAALAACTAALGCAASSAGSSFASSPSPARGSRRGSGARALTLAVPEATVLDLASRLERSSRELSAAAHASALEAFAARNAPPGGADARAVACLGALRDGVRHGALGDLGPATTAARPPEAGGFLIARQRKDRGGALFRAGDLAAAQRCWRGALEILRDARADPDRLRPALHANLAELLLRRRNWGGAAQATAAPRRTRATGGAKGLPADLYADKEAKREEEEEDKEPEATAEEKVQRTFATLVEDALKTGTAEAMAVTEADLTEEDYARARRDAERAFREN</sequence>
<accession>A0ABR1FMP8</accession>
<feature type="region of interest" description="Disordered" evidence="1">
    <location>
        <begin position="346"/>
        <end position="368"/>
    </location>
</feature>
<gene>
    <name evidence="2" type="ORF">SO694_00106024</name>
</gene>
<evidence type="ECO:0000256" key="1">
    <source>
        <dbReference type="SAM" id="MobiDB-lite"/>
    </source>
</evidence>
<dbReference type="Gene3D" id="1.25.40.10">
    <property type="entry name" value="Tetratricopeptide repeat domain"/>
    <property type="match status" value="1"/>
</dbReference>
<feature type="compositionally biased region" description="Basic and acidic residues" evidence="1">
    <location>
        <begin position="314"/>
        <end position="323"/>
    </location>
</feature>
<proteinExistence type="predicted"/>
<dbReference type="EMBL" id="JBBJCI010000357">
    <property type="protein sequence ID" value="KAK7233652.1"/>
    <property type="molecule type" value="Genomic_DNA"/>
</dbReference>
<feature type="compositionally biased region" description="Basic and acidic residues" evidence="1">
    <location>
        <begin position="353"/>
        <end position="368"/>
    </location>
</feature>
<evidence type="ECO:0000313" key="2">
    <source>
        <dbReference type="EMBL" id="KAK7233652.1"/>
    </source>
</evidence>
<protein>
    <recommendedName>
        <fullName evidence="4">Histone deacetylase domain-containing protein</fullName>
    </recommendedName>
</protein>
<dbReference type="Proteomes" id="UP001363151">
    <property type="component" value="Unassembled WGS sequence"/>
</dbReference>
<feature type="region of interest" description="Disordered" evidence="1">
    <location>
        <begin position="1"/>
        <end position="22"/>
    </location>
</feature>
<evidence type="ECO:0000313" key="3">
    <source>
        <dbReference type="Proteomes" id="UP001363151"/>
    </source>
</evidence>